<comment type="similarity">
    <text evidence="1">Belongs to the transglycosylase Slt family.</text>
</comment>
<dbReference type="Pfam" id="PF01464">
    <property type="entry name" value="SLT"/>
    <property type="match status" value="1"/>
</dbReference>
<dbReference type="CDD" id="cd00118">
    <property type="entry name" value="LysM"/>
    <property type="match status" value="3"/>
</dbReference>
<evidence type="ECO:0000313" key="4">
    <source>
        <dbReference type="Proteomes" id="UP001248581"/>
    </source>
</evidence>
<feature type="domain" description="LysM" evidence="2">
    <location>
        <begin position="419"/>
        <end position="463"/>
    </location>
</feature>
<reference evidence="4" key="1">
    <citation type="submission" date="2023-09" db="EMBL/GenBank/DDBJ databases">
        <authorList>
            <person name="Li S."/>
            <person name="Li X."/>
            <person name="Zhang C."/>
            <person name="Zhao Z."/>
        </authorList>
    </citation>
    <scope>NUCLEOTIDE SEQUENCE [LARGE SCALE GENOMIC DNA]</scope>
    <source>
        <strain evidence="4">SQ345</strain>
    </source>
</reference>
<evidence type="ECO:0000313" key="3">
    <source>
        <dbReference type="EMBL" id="WNC66951.1"/>
    </source>
</evidence>
<dbReference type="PROSITE" id="PS00922">
    <property type="entry name" value="TRANSGLYCOSYLASE"/>
    <property type="match status" value="1"/>
</dbReference>
<gene>
    <name evidence="3" type="ORF">RI845_10450</name>
</gene>
<dbReference type="PROSITE" id="PS51782">
    <property type="entry name" value="LYSM"/>
    <property type="match status" value="3"/>
</dbReference>
<feature type="domain" description="LysM" evidence="2">
    <location>
        <begin position="346"/>
        <end position="389"/>
    </location>
</feature>
<dbReference type="RefSeq" id="WP_348386116.1">
    <property type="nucleotide sequence ID" value="NZ_CP134146.1"/>
</dbReference>
<dbReference type="InterPro" id="IPR008258">
    <property type="entry name" value="Transglycosylase_SLT_dom_1"/>
</dbReference>
<sequence>MKKIILPISLTMMVGCQNLNQQAVTSVELPTNTADTTEIYEALLADETAQVIHPKDDVEISLTDKDKLTISDNIWHRIQGQLNFDIPQNKKVIAQRNWYAKHQSYLDRVAKRSEPFIYHIVEELEKHNMPMELVLLPIVESAYDPFAYSHGSASGMWQFLSGTGKQFGLKQDWWYDGRRDVAASTQAAIKFLRYLHRRFDGDWLLALAAYNSGEGRVARAVKDNARKGKPTDFWNLKLPKETRDYVPKLLALADLVKRPDDFGVTLYAIDNQPVISSIDIGSQLDLALAADLADLTIDELHALNPGFNRWATAPNGPHQLLIPNNKVDNFKLGLSKLNDDDRLSWQRYKIREGDSLSVIANRFNTTITVVKEANSLKNNRIRAGKYLLIPTATQSLDRYKSYEEIRVSKLTKKGTGNKITHTVKKGDTLWDIGRKYKVSEKSIAKWNAMAPRDMLRLGQKLTIWTGKASTGKTTQTAATSSNIMRNINYKVRSGDSLARIANKFKVKIADIEKWNNLKRSKYLQPGQLLKLSVNITSI</sequence>
<name>A0ABY9TER0_9GAMM</name>
<evidence type="ECO:0000256" key="1">
    <source>
        <dbReference type="ARBA" id="ARBA00007734"/>
    </source>
</evidence>
<dbReference type="Pfam" id="PF01476">
    <property type="entry name" value="LysM"/>
    <property type="match status" value="3"/>
</dbReference>
<proteinExistence type="inferred from homology"/>
<dbReference type="Gene3D" id="3.10.350.10">
    <property type="entry name" value="LysM domain"/>
    <property type="match status" value="3"/>
</dbReference>
<dbReference type="EMBL" id="CP134146">
    <property type="protein sequence ID" value="WNC66951.1"/>
    <property type="molecule type" value="Genomic_DNA"/>
</dbReference>
<dbReference type="PANTHER" id="PTHR33734">
    <property type="entry name" value="LYSM DOMAIN-CONTAINING GPI-ANCHORED PROTEIN 2"/>
    <property type="match status" value="1"/>
</dbReference>
<dbReference type="SUPFAM" id="SSF54106">
    <property type="entry name" value="LysM domain"/>
    <property type="match status" value="3"/>
</dbReference>
<evidence type="ECO:0000259" key="2">
    <source>
        <dbReference type="PROSITE" id="PS51782"/>
    </source>
</evidence>
<protein>
    <submittedName>
        <fullName evidence="3">LysM peptidoglycan-binding domain-containing protein</fullName>
    </submittedName>
</protein>
<keyword evidence="4" id="KW-1185">Reference proteome</keyword>
<dbReference type="InterPro" id="IPR023346">
    <property type="entry name" value="Lysozyme-like_dom_sf"/>
</dbReference>
<dbReference type="PROSITE" id="PS51257">
    <property type="entry name" value="PROKAR_LIPOPROTEIN"/>
    <property type="match status" value="1"/>
</dbReference>
<dbReference type="PANTHER" id="PTHR33734:SF22">
    <property type="entry name" value="MEMBRANE-BOUND LYTIC MUREIN TRANSGLYCOSYLASE D"/>
    <property type="match status" value="1"/>
</dbReference>
<dbReference type="InterPro" id="IPR000189">
    <property type="entry name" value="Transglyc_AS"/>
</dbReference>
<feature type="domain" description="LysM" evidence="2">
    <location>
        <begin position="487"/>
        <end position="531"/>
    </location>
</feature>
<accession>A0ABY9TER0</accession>
<dbReference type="Gene3D" id="1.10.530.10">
    <property type="match status" value="1"/>
</dbReference>
<dbReference type="Proteomes" id="UP001248581">
    <property type="component" value="Chromosome"/>
</dbReference>
<dbReference type="InterPro" id="IPR036779">
    <property type="entry name" value="LysM_dom_sf"/>
</dbReference>
<dbReference type="SUPFAM" id="SSF53955">
    <property type="entry name" value="Lysozyme-like"/>
    <property type="match status" value="1"/>
</dbReference>
<organism evidence="3 4">
    <name type="scientific">Thalassotalea nanhaiensis</name>
    <dbReference type="NCBI Taxonomy" id="3065648"/>
    <lineage>
        <taxon>Bacteria</taxon>
        <taxon>Pseudomonadati</taxon>
        <taxon>Pseudomonadota</taxon>
        <taxon>Gammaproteobacteria</taxon>
        <taxon>Alteromonadales</taxon>
        <taxon>Colwelliaceae</taxon>
        <taxon>Thalassotalea</taxon>
    </lineage>
</organism>
<dbReference type="InterPro" id="IPR018392">
    <property type="entry name" value="LysM"/>
</dbReference>
<dbReference type="SMART" id="SM00257">
    <property type="entry name" value="LysM"/>
    <property type="match status" value="3"/>
</dbReference>
<dbReference type="CDD" id="cd16894">
    <property type="entry name" value="MltD-like"/>
    <property type="match status" value="1"/>
</dbReference>